<gene>
    <name evidence="1" type="ORF">BU25DRAFT_364274</name>
</gene>
<evidence type="ECO:0000313" key="1">
    <source>
        <dbReference type="EMBL" id="KAF2629235.1"/>
    </source>
</evidence>
<accession>A0ACB6S4R7</accession>
<keyword evidence="2" id="KW-1185">Reference proteome</keyword>
<sequence>MVFAFRSLSRRILTPTSSPLLHSRTNFKNPPLQLVLRAAMATPARTQPPWNEPKSTVPAKLKVWNSLTRSKNDFIPIDPEGKVVKWYSCGPTVYDDAHLGHARNYVTIDVLRRILAGYFGYNLQFVQNITDVDDKIILRGRQQHLLAQFKAENPTISDEVSSTTVAAFEAYVKKNLPLLSSDLSPENFNKESAEKYANVIAGKSEDGLSAPGDKEAKIKMHLKTVGTAATALLAPSKSTPEDVELFYAGAEDVLLPYLDSMHGSKIDASDHTVFTKLTQKYEARFMEDMRNLNVLDPDVVTRVTEYGDQIVTFVNKIVDNGFAYKTTDGSVYFDIDGFEKIPGNHYARLEPWNRGDKGLQADGEGALSQAKTSEKRSEADFALWKSSKPGEPAWKSPWGPGRPGWHIECSVMASDVLGEQMDIHSGGIDLCFPHHDNELAQSEAHWSGDKGGRQWVNYFLHMGHLSISGSKMSKSLKNFTTIREALARGDWTARSLRIIFLMGGWHDGIEITDAMRKAGSGWESSISNFFYKVRDREVNPMIDSTGKEDEQILKAFETAKEKVHSALSDSFDTPTATRAISTLVTACNSAKPADLSDSVAFDIARYITRIVRIFGLDGNADPYDGGIGWTGIDIPSEAKEFVYAAARERDEVRKHAVAGDLSGDVLESIIAQHKSAQQQDISAIPYAEVLSTFQESLRDLAEKKAPAKDFLALCDALRDTHLWDLGIYIEDRENLPSMVRPVDAELRFARNEKETIARQKAEAKLKRQREEAERQAKLAEQAKINPRDMFKIAEYSAWDIDGLPLKDKEGKDISKGASKKLKKEWEKQKKLYDEHLKSADAS</sequence>
<name>A0ACB6S4R7_9PLEO</name>
<dbReference type="EMBL" id="MU006710">
    <property type="protein sequence ID" value="KAF2629235.1"/>
    <property type="molecule type" value="Genomic_DNA"/>
</dbReference>
<evidence type="ECO:0000313" key="2">
    <source>
        <dbReference type="Proteomes" id="UP000799754"/>
    </source>
</evidence>
<dbReference type="Proteomes" id="UP000799754">
    <property type="component" value="Unassembled WGS sequence"/>
</dbReference>
<comment type="caution">
    <text evidence="1">The sequence shown here is derived from an EMBL/GenBank/DDBJ whole genome shotgun (WGS) entry which is preliminary data.</text>
</comment>
<organism evidence="1 2">
    <name type="scientific">Macroventuria anomochaeta</name>
    <dbReference type="NCBI Taxonomy" id="301207"/>
    <lineage>
        <taxon>Eukaryota</taxon>
        <taxon>Fungi</taxon>
        <taxon>Dikarya</taxon>
        <taxon>Ascomycota</taxon>
        <taxon>Pezizomycotina</taxon>
        <taxon>Dothideomycetes</taxon>
        <taxon>Pleosporomycetidae</taxon>
        <taxon>Pleosporales</taxon>
        <taxon>Pleosporineae</taxon>
        <taxon>Didymellaceae</taxon>
        <taxon>Macroventuria</taxon>
    </lineage>
</organism>
<protein>
    <submittedName>
        <fullName evidence="1">Uncharacterized protein</fullName>
    </submittedName>
</protein>
<reference evidence="1" key="1">
    <citation type="journal article" date="2020" name="Stud. Mycol.">
        <title>101 Dothideomycetes genomes: a test case for predicting lifestyles and emergence of pathogens.</title>
        <authorList>
            <person name="Haridas S."/>
            <person name="Albert R."/>
            <person name="Binder M."/>
            <person name="Bloem J."/>
            <person name="Labutti K."/>
            <person name="Salamov A."/>
            <person name="Andreopoulos B."/>
            <person name="Baker S."/>
            <person name="Barry K."/>
            <person name="Bills G."/>
            <person name="Bluhm B."/>
            <person name="Cannon C."/>
            <person name="Castanera R."/>
            <person name="Culley D."/>
            <person name="Daum C."/>
            <person name="Ezra D."/>
            <person name="Gonzalez J."/>
            <person name="Henrissat B."/>
            <person name="Kuo A."/>
            <person name="Liang C."/>
            <person name="Lipzen A."/>
            <person name="Lutzoni F."/>
            <person name="Magnuson J."/>
            <person name="Mondo S."/>
            <person name="Nolan M."/>
            <person name="Ohm R."/>
            <person name="Pangilinan J."/>
            <person name="Park H.-J."/>
            <person name="Ramirez L."/>
            <person name="Alfaro M."/>
            <person name="Sun H."/>
            <person name="Tritt A."/>
            <person name="Yoshinaga Y."/>
            <person name="Zwiers L.-H."/>
            <person name="Turgeon B."/>
            <person name="Goodwin S."/>
            <person name="Spatafora J."/>
            <person name="Crous P."/>
            <person name="Grigoriev I."/>
        </authorList>
    </citation>
    <scope>NUCLEOTIDE SEQUENCE</scope>
    <source>
        <strain evidence="1">CBS 525.71</strain>
    </source>
</reference>
<proteinExistence type="predicted"/>